<feature type="non-terminal residue" evidence="1">
    <location>
        <position position="325"/>
    </location>
</feature>
<dbReference type="EMBL" id="LJIJ01003786">
    <property type="protein sequence ID" value="ODM88311.1"/>
    <property type="molecule type" value="Genomic_DNA"/>
</dbReference>
<dbReference type="STRING" id="48709.A0A1D2M5W6"/>
<gene>
    <name evidence="1" type="ORF">Ocin01_18372</name>
</gene>
<dbReference type="SUPFAM" id="SSF53649">
    <property type="entry name" value="Alkaline phosphatase-like"/>
    <property type="match status" value="1"/>
</dbReference>
<dbReference type="PANTHER" id="PTHR10151">
    <property type="entry name" value="ECTONUCLEOTIDE PYROPHOSPHATASE/PHOSPHODIESTERASE"/>
    <property type="match status" value="1"/>
</dbReference>
<dbReference type="Pfam" id="PF01663">
    <property type="entry name" value="Phosphodiest"/>
    <property type="match status" value="1"/>
</dbReference>
<dbReference type="OrthoDB" id="415411at2759"/>
<dbReference type="Proteomes" id="UP000094527">
    <property type="component" value="Unassembled WGS sequence"/>
</dbReference>
<dbReference type="AlphaFoldDB" id="A0A1D2M5W6"/>
<dbReference type="Gene3D" id="3.40.720.10">
    <property type="entry name" value="Alkaline Phosphatase, subunit A"/>
    <property type="match status" value="1"/>
</dbReference>
<dbReference type="CDD" id="cd16018">
    <property type="entry name" value="Enpp"/>
    <property type="match status" value="1"/>
</dbReference>
<accession>A0A1D2M5W6</accession>
<evidence type="ECO:0000313" key="2">
    <source>
        <dbReference type="Proteomes" id="UP000094527"/>
    </source>
</evidence>
<dbReference type="OMA" id="GDHMLYP"/>
<evidence type="ECO:0000313" key="1">
    <source>
        <dbReference type="EMBL" id="ODM88311.1"/>
    </source>
</evidence>
<dbReference type="InterPro" id="IPR002591">
    <property type="entry name" value="Phosphodiest/P_Trfase"/>
</dbReference>
<comment type="caution">
    <text evidence="1">The sequence shown here is derived from an EMBL/GenBank/DDBJ whole genome shotgun (WGS) entry which is preliminary data.</text>
</comment>
<reference evidence="1 2" key="1">
    <citation type="journal article" date="2016" name="Genome Biol. Evol.">
        <title>Gene Family Evolution Reflects Adaptation to Soil Environmental Stressors in the Genome of the Collembolan Orchesella cincta.</title>
        <authorList>
            <person name="Faddeeva-Vakhrusheva A."/>
            <person name="Derks M.F."/>
            <person name="Anvar S.Y."/>
            <person name="Agamennone V."/>
            <person name="Suring W."/>
            <person name="Smit S."/>
            <person name="van Straalen N.M."/>
            <person name="Roelofs D."/>
        </authorList>
    </citation>
    <scope>NUCLEOTIDE SEQUENCE [LARGE SCALE GENOMIC DNA]</scope>
    <source>
        <tissue evidence="1">Mixed pool</tissue>
    </source>
</reference>
<sequence>MTILNKVHTPTLNELKKRGVSVPYMEPVFPTKTFPNHQSIATGLYAESHGIVGNTFFDPKYNKTLNVNDYEFWNYSPDVLPIWVSLSFEMKWPVEARQADALCWPGSNQPYGSKNDLLPTYYYPTYNASVSWEDRVDIVVSWITNQTKPANLVFLYFEEPDTHGHAFGPNHQETLNEISNTDNRTAYLIRKLKEAEIFDKINLILLSDHGMEAIMVQRTVVQIIANEGKGDKLFTALSNHSKIYGFTILTKEEARFRFHYGQSRRILDYVLIADAGYAFDDFNVLLAKYNKKLNSTENHAREYGVHGYSPEAPSMRGFFICHGRI</sequence>
<dbReference type="GO" id="GO:0016787">
    <property type="term" value="F:hydrolase activity"/>
    <property type="evidence" value="ECO:0007669"/>
    <property type="project" value="UniProtKB-ARBA"/>
</dbReference>
<organism evidence="1 2">
    <name type="scientific">Orchesella cincta</name>
    <name type="common">Springtail</name>
    <name type="synonym">Podura cincta</name>
    <dbReference type="NCBI Taxonomy" id="48709"/>
    <lineage>
        <taxon>Eukaryota</taxon>
        <taxon>Metazoa</taxon>
        <taxon>Ecdysozoa</taxon>
        <taxon>Arthropoda</taxon>
        <taxon>Hexapoda</taxon>
        <taxon>Collembola</taxon>
        <taxon>Entomobryomorpha</taxon>
        <taxon>Entomobryoidea</taxon>
        <taxon>Orchesellidae</taxon>
        <taxon>Orchesellinae</taxon>
        <taxon>Orchesella</taxon>
    </lineage>
</organism>
<dbReference type="PANTHER" id="PTHR10151:SF120">
    <property type="entry name" value="BIS(5'-ADENOSYL)-TRIPHOSPHATASE"/>
    <property type="match status" value="1"/>
</dbReference>
<protein>
    <submittedName>
        <fullName evidence="1">Ectonucleotide pyrophosphatase/phosphodiesterase family member 5</fullName>
    </submittedName>
</protein>
<dbReference type="InterPro" id="IPR017850">
    <property type="entry name" value="Alkaline_phosphatase_core_sf"/>
</dbReference>
<keyword evidence="2" id="KW-1185">Reference proteome</keyword>
<proteinExistence type="predicted"/>
<name>A0A1D2M5W6_ORCCI</name>